<sequence>MAHGDKVDSMLSCFLCQNTFRKGNKLVYCECGVVSHITCVKNSKLNFDESTGMWMCETCTKTDPNLDKPNTTKNKIHHVQSKESHVCERKVETVANNSKTTLVESFSNKAEDNTVISDDSITPTILEKATDKKKSSPLNNIRDITPTFSDVVKNDIEHNETASPTVDHLNVQSDNNTEENGESWKTVTTKKRKTKRIIGTATSGDSESAGSTLVAGNRKMWLYVGKIKKNTTVEEVLKFLKFKLPTEEFVCEKLDSKGYYASFKIGLNYNLMENVMCPEFWPKDVLIRRFLFRRNNQGAVLQ</sequence>
<dbReference type="InterPro" id="IPR011011">
    <property type="entry name" value="Znf_FYVE_PHD"/>
</dbReference>
<gene>
    <name evidence="2" type="ORF">O3M35_012974</name>
</gene>
<dbReference type="InterPro" id="IPR013083">
    <property type="entry name" value="Znf_RING/FYVE/PHD"/>
</dbReference>
<dbReference type="Gene3D" id="3.30.40.10">
    <property type="entry name" value="Zinc/RING finger domain, C3HC4 (zinc finger)"/>
    <property type="match status" value="1"/>
</dbReference>
<keyword evidence="3" id="KW-1185">Reference proteome</keyword>
<reference evidence="2 3" key="1">
    <citation type="submission" date="2022-12" db="EMBL/GenBank/DDBJ databases">
        <title>Chromosome-level genome assembly of true bugs.</title>
        <authorList>
            <person name="Ma L."/>
            <person name="Li H."/>
        </authorList>
    </citation>
    <scope>NUCLEOTIDE SEQUENCE [LARGE SCALE GENOMIC DNA]</scope>
    <source>
        <strain evidence="2">Lab_2022b</strain>
    </source>
</reference>
<evidence type="ECO:0000313" key="2">
    <source>
        <dbReference type="EMBL" id="KAK9496781.1"/>
    </source>
</evidence>
<protein>
    <recommendedName>
        <fullName evidence="4">Zinc finger PHD-type domain-containing protein</fullName>
    </recommendedName>
</protein>
<evidence type="ECO:0000313" key="3">
    <source>
        <dbReference type="Proteomes" id="UP001461498"/>
    </source>
</evidence>
<evidence type="ECO:0008006" key="4">
    <source>
        <dbReference type="Google" id="ProtNLM"/>
    </source>
</evidence>
<comment type="caution">
    <text evidence="2">The sequence shown here is derived from an EMBL/GenBank/DDBJ whole genome shotgun (WGS) entry which is preliminary data.</text>
</comment>
<organism evidence="2 3">
    <name type="scientific">Rhynocoris fuscipes</name>
    <dbReference type="NCBI Taxonomy" id="488301"/>
    <lineage>
        <taxon>Eukaryota</taxon>
        <taxon>Metazoa</taxon>
        <taxon>Ecdysozoa</taxon>
        <taxon>Arthropoda</taxon>
        <taxon>Hexapoda</taxon>
        <taxon>Insecta</taxon>
        <taxon>Pterygota</taxon>
        <taxon>Neoptera</taxon>
        <taxon>Paraneoptera</taxon>
        <taxon>Hemiptera</taxon>
        <taxon>Heteroptera</taxon>
        <taxon>Panheteroptera</taxon>
        <taxon>Cimicomorpha</taxon>
        <taxon>Reduviidae</taxon>
        <taxon>Harpactorinae</taxon>
        <taxon>Harpactorini</taxon>
        <taxon>Rhynocoris</taxon>
    </lineage>
</organism>
<evidence type="ECO:0000256" key="1">
    <source>
        <dbReference type="SAM" id="MobiDB-lite"/>
    </source>
</evidence>
<proteinExistence type="predicted"/>
<feature type="region of interest" description="Disordered" evidence="1">
    <location>
        <begin position="159"/>
        <end position="184"/>
    </location>
</feature>
<dbReference type="SUPFAM" id="SSF57903">
    <property type="entry name" value="FYVE/PHD zinc finger"/>
    <property type="match status" value="1"/>
</dbReference>
<dbReference type="AlphaFoldDB" id="A0AAW1CF56"/>
<accession>A0AAW1CF56</accession>
<dbReference type="Proteomes" id="UP001461498">
    <property type="component" value="Unassembled WGS sequence"/>
</dbReference>
<dbReference type="CDD" id="cd15489">
    <property type="entry name" value="PHD_SF"/>
    <property type="match status" value="1"/>
</dbReference>
<dbReference type="EMBL" id="JAPXFL010000055">
    <property type="protein sequence ID" value="KAK9496781.1"/>
    <property type="molecule type" value="Genomic_DNA"/>
</dbReference>
<name>A0AAW1CF56_9HEMI</name>